<name>A0A0F7VLA5_STRLW</name>
<evidence type="ECO:0000313" key="3">
    <source>
        <dbReference type="Proteomes" id="UP000035016"/>
    </source>
</evidence>
<keyword evidence="2" id="KW-0614">Plasmid</keyword>
<dbReference type="RefSeq" id="WP_234342211.1">
    <property type="nucleotide sequence ID" value="NZ_AZSD01000009.1"/>
</dbReference>
<dbReference type="AlphaFoldDB" id="A0A0F7VLA5"/>
<accession>A0A0F7VLA5</accession>
<evidence type="ECO:0000256" key="1">
    <source>
        <dbReference type="SAM" id="MobiDB-lite"/>
    </source>
</evidence>
<dbReference type="KEGG" id="sle:sle2_109"/>
<sequence>MSTAVMLPELADDAVVDAPVLPGQRNALRSVPASGEPGDGNLDDPLRLGRAMRLRLRAAVQALLSDPSIAGLKDAPKLAAVVLYAKSRAPQGEKDDLQTSIWGSELGRWMGVKESTVHHKVLPVLRGSGALRTRVVRDAKGHPTGLDCLVMPLWHAHHGGGAGHPLALTKAELATLLRLIEALFGHGWTPENKEPTPPGLLAGRRGKGAATDRLGLLLMVLNTRASGWLQLCGGSVKKKEGRGAATLARLLGCSPSGARKVLARLTEAGVVARQRKSTTTRMNGRGKVMLLPVARAYGRTLASVEAAQGSDPEFSARPDGACGDHASADVAGALGTSGIGGVEQADKAGDQERPDGAELHADHASVVTQVVLPQLSCGFSGEGRGAEGRRPERACVREDQAADGQGAVAESAPLVAEDGPLRGEKPEESPVEGRDGQRAAGAGAGGRPKAVGWEKAQQQRRVGLPADLGLRVALGPVAGLWARLSGWQQGQVEAAAQAELTRLAGMLERPEMAPRLLADRFTDRLEETGGEALVERPFPWLMRRGLVQRQACSDRRCDDGIRLDTGAECENCGNVVHIRRARRAKIAAQVDRELPGLSEGERRRVLEERLREQAAIEAEDFVWRREQARVEQARRDAARAAAQERAERERQAAAAADAVRQALPCEDCGLQRSAGLCEACGFRRRTEAAIVEAGLVAATWSADLDDADDVAAVVAHVRASLEADIERARHEFLELMEPGALDADPVLAASALAFAALQAVEQALPEYRSSALGRLGRTEEAEAEARRAYKTEQNRRWYKHNPNGADAVAAATKAADAARERTAQYLLATRLEQLRERAAARTEAAVPARWTDRLPELAARPLDGDTSGAVIA</sequence>
<feature type="compositionally biased region" description="Basic and acidic residues" evidence="1">
    <location>
        <begin position="419"/>
        <end position="437"/>
    </location>
</feature>
<feature type="region of interest" description="Disordered" evidence="1">
    <location>
        <begin position="308"/>
        <end position="356"/>
    </location>
</feature>
<evidence type="ECO:0000313" key="2">
    <source>
        <dbReference type="EMBL" id="CQR59410.1"/>
    </source>
</evidence>
<protein>
    <submittedName>
        <fullName evidence="2">Uncharacterized protein</fullName>
    </submittedName>
</protein>
<feature type="compositionally biased region" description="Basic and acidic residues" evidence="1">
    <location>
        <begin position="344"/>
        <end position="356"/>
    </location>
</feature>
<feature type="region of interest" description="Disordered" evidence="1">
    <location>
        <begin position="398"/>
        <end position="457"/>
    </location>
</feature>
<gene>
    <name evidence="2" type="primary">sle2_109</name>
</gene>
<proteinExistence type="predicted"/>
<organism evidence="2 3">
    <name type="scientific">Streptomyces leeuwenhoekii</name>
    <dbReference type="NCBI Taxonomy" id="1437453"/>
    <lineage>
        <taxon>Bacteria</taxon>
        <taxon>Bacillati</taxon>
        <taxon>Actinomycetota</taxon>
        <taxon>Actinomycetes</taxon>
        <taxon>Kitasatosporales</taxon>
        <taxon>Streptomycetaceae</taxon>
        <taxon>Streptomyces</taxon>
    </lineage>
</organism>
<dbReference type="Proteomes" id="UP000035016">
    <property type="component" value="Plasmid pSLE2"/>
</dbReference>
<dbReference type="EMBL" id="LN831789">
    <property type="protein sequence ID" value="CQR59410.1"/>
    <property type="molecule type" value="Genomic_DNA"/>
</dbReference>
<geneLocation type="plasmid" evidence="2 3">
    <name>pSLE2</name>
</geneLocation>
<reference evidence="3" key="1">
    <citation type="submission" date="2015-02" db="EMBL/GenBank/DDBJ databases">
        <authorList>
            <person name="Gomez-Escribano P.J."/>
        </authorList>
    </citation>
    <scope>NUCLEOTIDE SEQUENCE [LARGE SCALE GENOMIC DNA]</scope>
    <source>
        <strain evidence="3">C34 (DSM 42122 / NRRL B-24963)</strain>
        <plasmid evidence="3">pSLE2</plasmid>
    </source>
</reference>